<keyword evidence="1" id="KW-0813">Transport</keyword>
<comment type="caution">
    <text evidence="2">The sequence shown here is derived from an EMBL/GenBank/DDBJ whole genome shotgun (WGS) entry which is preliminary data.</text>
</comment>
<name>B6W707_9FIRM</name>
<evidence type="ECO:0000313" key="2">
    <source>
        <dbReference type="EMBL" id="EEB36802.1"/>
    </source>
</evidence>
<dbReference type="PANTHER" id="PTHR42788">
    <property type="entry name" value="TAURINE IMPORT ATP-BINDING PROTEIN-RELATED"/>
    <property type="match status" value="1"/>
</dbReference>
<dbReference type="eggNOG" id="COG1116">
    <property type="taxonomic scope" value="Bacteria"/>
</dbReference>
<dbReference type="PANTHER" id="PTHR42788:SF13">
    <property type="entry name" value="ALIPHATIC SULFONATES IMPORT ATP-BINDING PROTEIN SSUB"/>
    <property type="match status" value="1"/>
</dbReference>
<dbReference type="AlphaFoldDB" id="B6W707"/>
<organism evidence="2 3">
    <name type="scientific">Anaerococcus hydrogenalis DSM 7454</name>
    <dbReference type="NCBI Taxonomy" id="561177"/>
    <lineage>
        <taxon>Bacteria</taxon>
        <taxon>Bacillati</taxon>
        <taxon>Bacillota</taxon>
        <taxon>Tissierellia</taxon>
        <taxon>Tissierellales</taxon>
        <taxon>Peptoniphilaceae</taxon>
        <taxon>Anaerococcus</taxon>
    </lineage>
</organism>
<protein>
    <recommendedName>
        <fullName evidence="4">Aliphatic sulfonates import ATP-binding protein SsuB</fullName>
    </recommendedName>
</protein>
<dbReference type="EMBL" id="ABXA01000009">
    <property type="protein sequence ID" value="EEB36802.1"/>
    <property type="molecule type" value="Genomic_DNA"/>
</dbReference>
<accession>B6W707</accession>
<dbReference type="InterPro" id="IPR027417">
    <property type="entry name" value="P-loop_NTPase"/>
</dbReference>
<evidence type="ECO:0000313" key="3">
    <source>
        <dbReference type="Proteomes" id="UP000005451"/>
    </source>
</evidence>
<dbReference type="Proteomes" id="UP000005451">
    <property type="component" value="Unassembled WGS sequence"/>
</dbReference>
<dbReference type="SUPFAM" id="SSF52540">
    <property type="entry name" value="P-loop containing nucleoside triphosphate hydrolases"/>
    <property type="match status" value="1"/>
</dbReference>
<proteinExistence type="predicted"/>
<gene>
    <name evidence="2" type="ORF">ANHYDRO_00353</name>
</gene>
<reference evidence="2 3" key="1">
    <citation type="submission" date="2008-09" db="EMBL/GenBank/DDBJ databases">
        <authorList>
            <person name="Fulton L."/>
            <person name="Clifton S."/>
            <person name="Fulton B."/>
            <person name="Xu J."/>
            <person name="Minx P."/>
            <person name="Pepin K.H."/>
            <person name="Johnson M."/>
            <person name="Thiruvilangam P."/>
            <person name="Bhonagiri V."/>
            <person name="Nash W.E."/>
            <person name="Mardis E.R."/>
            <person name="Wilson R.K."/>
        </authorList>
    </citation>
    <scope>NUCLEOTIDE SEQUENCE [LARGE SCALE GENOMIC DNA]</scope>
    <source>
        <strain evidence="2 3">DSM 7454</strain>
    </source>
</reference>
<dbReference type="InterPro" id="IPR050166">
    <property type="entry name" value="ABC_transporter_ATP-bind"/>
</dbReference>
<evidence type="ECO:0000256" key="1">
    <source>
        <dbReference type="ARBA" id="ARBA00022448"/>
    </source>
</evidence>
<sequence length="54" mass="6410">MIMVTHDVEEAVYMSSKVIIMEPRPGRVKEIVDIDLPYPRDRTSDKFINYRNKI</sequence>
<dbReference type="RefSeq" id="WP_004812793.1">
    <property type="nucleotide sequence ID" value="NZ_ABXA01000009.1"/>
</dbReference>
<reference evidence="2 3" key="2">
    <citation type="submission" date="2008-10" db="EMBL/GenBank/DDBJ databases">
        <title>Draft genome sequence of Anaerococcus hydrogenalis (DSM 7454).</title>
        <authorList>
            <person name="Sudarsanam P."/>
            <person name="Ley R."/>
            <person name="Guruge J."/>
            <person name="Turnbaugh P.J."/>
            <person name="Mahowald M."/>
            <person name="Liep D."/>
            <person name="Gordon J."/>
        </authorList>
    </citation>
    <scope>NUCLEOTIDE SEQUENCE [LARGE SCALE GENOMIC DNA]</scope>
    <source>
        <strain evidence="2 3">DSM 7454</strain>
    </source>
</reference>
<evidence type="ECO:0008006" key="4">
    <source>
        <dbReference type="Google" id="ProtNLM"/>
    </source>
</evidence>